<keyword evidence="2" id="KW-1185">Reference proteome</keyword>
<name>A0A5N7AP16_9EURO</name>
<reference evidence="1 2" key="1">
    <citation type="submission" date="2019-04" db="EMBL/GenBank/DDBJ databases">
        <title>Friends and foes A comparative genomics studyof 23 Aspergillus species from section Flavi.</title>
        <authorList>
            <consortium name="DOE Joint Genome Institute"/>
            <person name="Kjaerbolling I."/>
            <person name="Vesth T."/>
            <person name="Frisvad J.C."/>
            <person name="Nybo J.L."/>
            <person name="Theobald S."/>
            <person name="Kildgaard S."/>
            <person name="Isbrandt T."/>
            <person name="Kuo A."/>
            <person name="Sato A."/>
            <person name="Lyhne E.K."/>
            <person name="Kogle M.E."/>
            <person name="Wiebenga A."/>
            <person name="Kun R.S."/>
            <person name="Lubbers R.J."/>
            <person name="Makela M.R."/>
            <person name="Barry K."/>
            <person name="Chovatia M."/>
            <person name="Clum A."/>
            <person name="Daum C."/>
            <person name="Haridas S."/>
            <person name="He G."/>
            <person name="LaButti K."/>
            <person name="Lipzen A."/>
            <person name="Mondo S."/>
            <person name="Riley R."/>
            <person name="Salamov A."/>
            <person name="Simmons B.A."/>
            <person name="Magnuson J.K."/>
            <person name="Henrissat B."/>
            <person name="Mortensen U.H."/>
            <person name="Larsen T.O."/>
            <person name="Devries R.P."/>
            <person name="Grigoriev I.V."/>
            <person name="Machida M."/>
            <person name="Baker S.E."/>
            <person name="Andersen M.R."/>
        </authorList>
    </citation>
    <scope>NUCLEOTIDE SEQUENCE [LARGE SCALE GENOMIC DNA]</scope>
    <source>
        <strain evidence="1 2">IBT 29228</strain>
    </source>
</reference>
<evidence type="ECO:0000313" key="2">
    <source>
        <dbReference type="Proteomes" id="UP000326198"/>
    </source>
</evidence>
<sequence length="116" mass="12503">MSPCNNKSGTTTMVVPPGFVNASSINSILFPPLVRITATTGLSPFWIACNAAACTPRNCMVAWPVICRNACVISMVFNRCRCIIWFSSASSSHGSVLDNRNMCWRCAVVLACSIIP</sequence>
<dbReference type="Proteomes" id="UP000326198">
    <property type="component" value="Unassembled WGS sequence"/>
</dbReference>
<proteinExistence type="predicted"/>
<dbReference type="AlphaFoldDB" id="A0A5N7AP16"/>
<gene>
    <name evidence="1" type="ORF">BDV26DRAFT_276871</name>
</gene>
<accession>A0A5N7AP16</accession>
<dbReference type="OrthoDB" id="4508185at2759"/>
<organism evidence="1 2">
    <name type="scientific">Aspergillus bertholletiae</name>
    <dbReference type="NCBI Taxonomy" id="1226010"/>
    <lineage>
        <taxon>Eukaryota</taxon>
        <taxon>Fungi</taxon>
        <taxon>Dikarya</taxon>
        <taxon>Ascomycota</taxon>
        <taxon>Pezizomycotina</taxon>
        <taxon>Eurotiomycetes</taxon>
        <taxon>Eurotiomycetidae</taxon>
        <taxon>Eurotiales</taxon>
        <taxon>Aspergillaceae</taxon>
        <taxon>Aspergillus</taxon>
        <taxon>Aspergillus subgen. Circumdati</taxon>
    </lineage>
</organism>
<protein>
    <submittedName>
        <fullName evidence="1">Uncharacterized protein</fullName>
    </submittedName>
</protein>
<evidence type="ECO:0000313" key="1">
    <source>
        <dbReference type="EMBL" id="KAE8371036.1"/>
    </source>
</evidence>
<dbReference type="EMBL" id="ML736506">
    <property type="protein sequence ID" value="KAE8371036.1"/>
    <property type="molecule type" value="Genomic_DNA"/>
</dbReference>